<dbReference type="GO" id="GO:0003677">
    <property type="term" value="F:DNA binding"/>
    <property type="evidence" value="ECO:0007669"/>
    <property type="project" value="UniProtKB-KW"/>
</dbReference>
<dbReference type="InterPro" id="IPR023405">
    <property type="entry name" value="Topo_IA_core_domain"/>
</dbReference>
<protein>
    <recommendedName>
        <fullName evidence="3">DNA topoisomerase</fullName>
        <ecNumber evidence="3">5.6.2.1</ecNumber>
    </recommendedName>
</protein>
<dbReference type="Gene3D" id="3.40.50.140">
    <property type="match status" value="1"/>
</dbReference>
<evidence type="ECO:0000256" key="3">
    <source>
        <dbReference type="ARBA" id="ARBA00012891"/>
    </source>
</evidence>
<dbReference type="PANTHER" id="PTHR42785">
    <property type="entry name" value="DNA TOPOISOMERASE, TYPE IA, CORE"/>
    <property type="match status" value="1"/>
</dbReference>
<comment type="catalytic activity">
    <reaction evidence="1">
        <text>ATP-independent breakage of single-stranded DNA, followed by passage and rejoining.</text>
        <dbReference type="EC" id="5.6.2.1"/>
    </reaction>
</comment>
<dbReference type="AlphaFoldDB" id="A0A6C0BVL5"/>
<dbReference type="PANTHER" id="PTHR42785:SF1">
    <property type="entry name" value="DNA TOPOISOMERASE"/>
    <property type="match status" value="1"/>
</dbReference>
<feature type="domain" description="Topo IA-type catalytic" evidence="8">
    <location>
        <begin position="127"/>
        <end position="571"/>
    </location>
</feature>
<dbReference type="InterPro" id="IPR003602">
    <property type="entry name" value="Topo_IA_DNA-bd_dom"/>
</dbReference>
<dbReference type="InterPro" id="IPR003601">
    <property type="entry name" value="Topo_IA_2"/>
</dbReference>
<dbReference type="PROSITE" id="PS52039">
    <property type="entry name" value="TOPO_IA_2"/>
    <property type="match status" value="1"/>
</dbReference>
<dbReference type="GO" id="GO:0006265">
    <property type="term" value="P:DNA topological change"/>
    <property type="evidence" value="ECO:0007669"/>
    <property type="project" value="InterPro"/>
</dbReference>
<evidence type="ECO:0000256" key="2">
    <source>
        <dbReference type="ARBA" id="ARBA00009446"/>
    </source>
</evidence>
<evidence type="ECO:0000259" key="7">
    <source>
        <dbReference type="PROSITE" id="PS50880"/>
    </source>
</evidence>
<evidence type="ECO:0000256" key="6">
    <source>
        <dbReference type="ARBA" id="ARBA00023235"/>
    </source>
</evidence>
<evidence type="ECO:0000256" key="4">
    <source>
        <dbReference type="ARBA" id="ARBA00023029"/>
    </source>
</evidence>
<evidence type="ECO:0000256" key="5">
    <source>
        <dbReference type="ARBA" id="ARBA00023125"/>
    </source>
</evidence>
<dbReference type="GO" id="GO:0003917">
    <property type="term" value="F:DNA topoisomerase type I (single strand cut, ATP-independent) activity"/>
    <property type="evidence" value="ECO:0007669"/>
    <property type="project" value="UniProtKB-EC"/>
</dbReference>
<organism evidence="9">
    <name type="scientific">viral metagenome</name>
    <dbReference type="NCBI Taxonomy" id="1070528"/>
    <lineage>
        <taxon>unclassified sequences</taxon>
        <taxon>metagenomes</taxon>
        <taxon>organismal metagenomes</taxon>
    </lineage>
</organism>
<name>A0A6C0BVL5_9ZZZZ</name>
<feature type="domain" description="Toprim" evidence="7">
    <location>
        <begin position="2"/>
        <end position="111"/>
    </location>
</feature>
<dbReference type="EC" id="5.6.2.1" evidence="3"/>
<dbReference type="InterPro" id="IPR013824">
    <property type="entry name" value="Topo_IA_cen_sub1"/>
</dbReference>
<dbReference type="SMART" id="SM00493">
    <property type="entry name" value="TOPRIM"/>
    <property type="match status" value="1"/>
</dbReference>
<dbReference type="EMBL" id="MN739252">
    <property type="protein sequence ID" value="QHS95468.1"/>
    <property type="molecule type" value="Genomic_DNA"/>
</dbReference>
<dbReference type="InterPro" id="IPR013825">
    <property type="entry name" value="Topo_IA_cen_sub2"/>
</dbReference>
<accession>A0A6C0BVL5</accession>
<dbReference type="Pfam" id="PF01751">
    <property type="entry name" value="Toprim"/>
    <property type="match status" value="1"/>
</dbReference>
<evidence type="ECO:0000259" key="8">
    <source>
        <dbReference type="PROSITE" id="PS52039"/>
    </source>
</evidence>
<keyword evidence="4" id="KW-0799">Topoisomerase</keyword>
<dbReference type="InterPro" id="IPR006171">
    <property type="entry name" value="TOPRIM_dom"/>
</dbReference>
<proteinExistence type="inferred from homology"/>
<dbReference type="Pfam" id="PF01131">
    <property type="entry name" value="Topoisom_bac"/>
    <property type="match status" value="2"/>
</dbReference>
<dbReference type="SUPFAM" id="SSF56712">
    <property type="entry name" value="Prokaryotic type I DNA topoisomerase"/>
    <property type="match status" value="1"/>
</dbReference>
<sequence length="691" mass="80423">MVTVIVVESPAKAKKIQKYFKDGTKVTSSFGHIIDLPKDKISIDIENNFKPNYQPIPGKSKIIKELRNLSKGNNILLAADDDREGDAIAWHCGKLMKLNFNENNRIIFREISEKSIKKSIQNVHKLNMNSVNAQQARRITDRLVGYSLSPCLWRNIETDKMGLSAGRVQSTLLKILKEHEDKINNYESEYEYEFNGKFNYDNNEINCELFFNDDNIEPLKIMNLLKKDKNYYLDKSDKTQEKKYPGLPLITSTLQQSAQNELGYSVKMTMDIAQKLFENGKITYMRTDSTYISEDFQKTIQQKIVKDYSIEYFQKYNSKKKKVKGAQEAHECIRPTDINHDLNDKWSETEKKLYNLIKKRTIISHMKPSVYNVLTIHLLNEKLKNIGIFKGKFKSLKFEGYLIYSNKDIKTESMIEIPKDSIFKLETCICKDIESQPPQYFNESTIVKKLETSGIGRPSTYASIISTILNRNYTSIKTIPEKNTEIDVIVLDKNNNISEKKEIKKINSQKNRIILTDLGKTVLNYLVKNFSTIVNVEFTSEIEKDLDKVSEGSLQWIDVVQKVYNSFYKEVQIQMKNKNPRIISKKSTDIQLGKYKNIDVIIKEGKYGPYINYDNKNINLKYILQKKSKNSLKLKDVKDLIDYPMIIGKYKNKDISIHIGPYGKYMKYNNKNIKISQNKDYNLEEYISLIK</sequence>
<dbReference type="SMART" id="SM00436">
    <property type="entry name" value="TOP1Bc"/>
    <property type="match status" value="1"/>
</dbReference>
<reference evidence="9" key="1">
    <citation type="journal article" date="2020" name="Nature">
        <title>Giant virus diversity and host interactions through global metagenomics.</title>
        <authorList>
            <person name="Schulz F."/>
            <person name="Roux S."/>
            <person name="Paez-Espino D."/>
            <person name="Jungbluth S."/>
            <person name="Walsh D.A."/>
            <person name="Denef V.J."/>
            <person name="McMahon K.D."/>
            <person name="Konstantinidis K.T."/>
            <person name="Eloe-Fadrosh E.A."/>
            <person name="Kyrpides N.C."/>
            <person name="Woyke T."/>
        </authorList>
    </citation>
    <scope>NUCLEOTIDE SEQUENCE</scope>
    <source>
        <strain evidence="9">GVMAG-M-3300018428-35</strain>
    </source>
</reference>
<comment type="similarity">
    <text evidence="2">Belongs to the type IA topoisomerase family.</text>
</comment>
<dbReference type="PROSITE" id="PS50880">
    <property type="entry name" value="TOPRIM"/>
    <property type="match status" value="1"/>
</dbReference>
<dbReference type="Gene3D" id="1.10.460.10">
    <property type="entry name" value="Topoisomerase I, domain 2"/>
    <property type="match status" value="2"/>
</dbReference>
<keyword evidence="5" id="KW-0238">DNA-binding</keyword>
<dbReference type="InterPro" id="IPR013826">
    <property type="entry name" value="Topo_IA_cen_sub3"/>
</dbReference>
<evidence type="ECO:0000256" key="1">
    <source>
        <dbReference type="ARBA" id="ARBA00000213"/>
    </source>
</evidence>
<dbReference type="InterPro" id="IPR000380">
    <property type="entry name" value="Topo_IA"/>
</dbReference>
<keyword evidence="6" id="KW-0413">Isomerase</keyword>
<dbReference type="InterPro" id="IPR013497">
    <property type="entry name" value="Topo_IA_cen"/>
</dbReference>
<evidence type="ECO:0000313" key="9">
    <source>
        <dbReference type="EMBL" id="QHS95468.1"/>
    </source>
</evidence>
<dbReference type="CDD" id="cd00186">
    <property type="entry name" value="TOP1Ac"/>
    <property type="match status" value="1"/>
</dbReference>
<dbReference type="SMART" id="SM00437">
    <property type="entry name" value="TOP1Ac"/>
    <property type="match status" value="1"/>
</dbReference>
<dbReference type="PRINTS" id="PR00417">
    <property type="entry name" value="PRTPISMRASEI"/>
</dbReference>
<dbReference type="Gene3D" id="2.70.20.10">
    <property type="entry name" value="Topoisomerase I, domain 3"/>
    <property type="match status" value="1"/>
</dbReference>
<dbReference type="Gene3D" id="1.10.290.10">
    <property type="entry name" value="Topoisomerase I, domain 4"/>
    <property type="match status" value="1"/>
</dbReference>